<dbReference type="Proteomes" id="UP000315783">
    <property type="component" value="Unassembled WGS sequence"/>
</dbReference>
<evidence type="ECO:0000313" key="3">
    <source>
        <dbReference type="Proteomes" id="UP000315783"/>
    </source>
</evidence>
<evidence type="ECO:0000256" key="1">
    <source>
        <dbReference type="SAM" id="MobiDB-lite"/>
    </source>
</evidence>
<sequence>MQTRWNGERLSDRPRTVVDSNDSKTRPNPEPFFSSSLSSRPRTWLPPPEHFYHMSKNIGEGGGGLAAHPQLLNSGADAK</sequence>
<dbReference type="EMBL" id="SPUK01000010">
    <property type="protein sequence ID" value="TQV94033.1"/>
    <property type="molecule type" value="Genomic_DNA"/>
</dbReference>
<protein>
    <submittedName>
        <fullName evidence="2">Uncharacterized protein</fullName>
    </submittedName>
</protein>
<feature type="compositionally biased region" description="Basic and acidic residues" evidence="1">
    <location>
        <begin position="1"/>
        <end position="27"/>
    </location>
</feature>
<name>A0A545UX37_9HYPO</name>
<reference evidence="2 3" key="1">
    <citation type="journal article" date="2019" name="Appl. Microbiol. Biotechnol.">
        <title>Genome sequence of Isaria javanica and comparative genome analysis insights into family S53 peptidase evolution in fungal entomopathogens.</title>
        <authorList>
            <person name="Lin R."/>
            <person name="Zhang X."/>
            <person name="Xin B."/>
            <person name="Zou M."/>
            <person name="Gao Y."/>
            <person name="Qin F."/>
            <person name="Hu Q."/>
            <person name="Xie B."/>
            <person name="Cheng X."/>
        </authorList>
    </citation>
    <scope>NUCLEOTIDE SEQUENCE [LARGE SCALE GENOMIC DNA]</scope>
    <source>
        <strain evidence="2 3">IJ1G</strain>
    </source>
</reference>
<accession>A0A545UX37</accession>
<keyword evidence="3" id="KW-1185">Reference proteome</keyword>
<organism evidence="2 3">
    <name type="scientific">Cordyceps javanica</name>
    <dbReference type="NCBI Taxonomy" id="43265"/>
    <lineage>
        <taxon>Eukaryota</taxon>
        <taxon>Fungi</taxon>
        <taxon>Dikarya</taxon>
        <taxon>Ascomycota</taxon>
        <taxon>Pezizomycotina</taxon>
        <taxon>Sordariomycetes</taxon>
        <taxon>Hypocreomycetidae</taxon>
        <taxon>Hypocreales</taxon>
        <taxon>Cordycipitaceae</taxon>
        <taxon>Cordyceps</taxon>
    </lineage>
</organism>
<comment type="caution">
    <text evidence="2">The sequence shown here is derived from an EMBL/GenBank/DDBJ whole genome shotgun (WGS) entry which is preliminary data.</text>
</comment>
<proteinExistence type="predicted"/>
<gene>
    <name evidence="2" type="ORF">IF1G_06912</name>
</gene>
<feature type="region of interest" description="Disordered" evidence="1">
    <location>
        <begin position="1"/>
        <end position="79"/>
    </location>
</feature>
<evidence type="ECO:0000313" key="2">
    <source>
        <dbReference type="EMBL" id="TQV94033.1"/>
    </source>
</evidence>
<feature type="compositionally biased region" description="Low complexity" evidence="1">
    <location>
        <begin position="31"/>
        <end position="43"/>
    </location>
</feature>
<dbReference type="AlphaFoldDB" id="A0A545UX37"/>